<dbReference type="GO" id="GO:0015562">
    <property type="term" value="F:efflux transmembrane transporter activity"/>
    <property type="evidence" value="ECO:0007669"/>
    <property type="project" value="TreeGrafter"/>
</dbReference>
<dbReference type="Gene3D" id="2.40.30.170">
    <property type="match status" value="1"/>
</dbReference>
<dbReference type="GO" id="GO:1990281">
    <property type="term" value="C:efflux pump complex"/>
    <property type="evidence" value="ECO:0007669"/>
    <property type="project" value="TreeGrafter"/>
</dbReference>
<evidence type="ECO:0000313" key="3">
    <source>
        <dbReference type="EMBL" id="OUJ13571.1"/>
    </source>
</evidence>
<evidence type="ECO:0000256" key="2">
    <source>
        <dbReference type="SAM" id="SignalP"/>
    </source>
</evidence>
<evidence type="ECO:0000256" key="1">
    <source>
        <dbReference type="ARBA" id="ARBA00009477"/>
    </source>
</evidence>
<evidence type="ECO:0000313" key="4">
    <source>
        <dbReference type="Proteomes" id="UP000194931"/>
    </source>
</evidence>
<dbReference type="Proteomes" id="UP000194931">
    <property type="component" value="Unassembled WGS sequence"/>
</dbReference>
<dbReference type="NCBIfam" id="TIGR01730">
    <property type="entry name" value="RND_mfp"/>
    <property type="match status" value="1"/>
</dbReference>
<comment type="caution">
    <text evidence="3">The sequence shown here is derived from an EMBL/GenBank/DDBJ whole genome shotgun (WGS) entry which is preliminary data.</text>
</comment>
<dbReference type="Gene3D" id="2.40.50.100">
    <property type="match status" value="1"/>
</dbReference>
<dbReference type="PANTHER" id="PTHR30469">
    <property type="entry name" value="MULTIDRUG RESISTANCE PROTEIN MDTA"/>
    <property type="match status" value="1"/>
</dbReference>
<dbReference type="EMBL" id="JOPJ01000005">
    <property type="protein sequence ID" value="OUJ13571.1"/>
    <property type="molecule type" value="Genomic_DNA"/>
</dbReference>
<name>A0A252BXQ3_9PROT</name>
<comment type="similarity">
    <text evidence="1">Belongs to the membrane fusion protein (MFP) (TC 8.A.1) family.</text>
</comment>
<keyword evidence="4" id="KW-1185">Reference proteome</keyword>
<feature type="signal peptide" evidence="2">
    <location>
        <begin position="1"/>
        <end position="27"/>
    </location>
</feature>
<dbReference type="AlphaFoldDB" id="A0A252BXQ3"/>
<gene>
    <name evidence="3" type="ORF">HK26_08510</name>
</gene>
<reference evidence="4" key="1">
    <citation type="submission" date="2014-06" db="EMBL/GenBank/DDBJ databases">
        <authorList>
            <person name="Winans N.J."/>
            <person name="Newell P.D."/>
            <person name="Douglas A.E."/>
        </authorList>
    </citation>
    <scope>NUCLEOTIDE SEQUENCE [LARGE SCALE GENOMIC DNA]</scope>
</reference>
<keyword evidence="2" id="KW-0732">Signal</keyword>
<dbReference type="SUPFAM" id="SSF111369">
    <property type="entry name" value="HlyD-like secretion proteins"/>
    <property type="match status" value="1"/>
</dbReference>
<organism evidence="3 4">
    <name type="scientific">Acetobacter okinawensis</name>
    <dbReference type="NCBI Taxonomy" id="1076594"/>
    <lineage>
        <taxon>Bacteria</taxon>
        <taxon>Pseudomonadati</taxon>
        <taxon>Pseudomonadota</taxon>
        <taxon>Alphaproteobacteria</taxon>
        <taxon>Acetobacterales</taxon>
        <taxon>Acetobacteraceae</taxon>
        <taxon>Acetobacter</taxon>
    </lineage>
</organism>
<protein>
    <submittedName>
        <fullName evidence="3">Secretion protein HlyD</fullName>
    </submittedName>
</protein>
<dbReference type="PANTHER" id="PTHR30469:SF15">
    <property type="entry name" value="HLYD FAMILY OF SECRETION PROTEINS"/>
    <property type="match status" value="1"/>
</dbReference>
<proteinExistence type="inferred from homology"/>
<feature type="chain" id="PRO_5013281776" evidence="2">
    <location>
        <begin position="28"/>
        <end position="298"/>
    </location>
</feature>
<accession>A0A252BXQ3</accession>
<dbReference type="InterPro" id="IPR006143">
    <property type="entry name" value="RND_pump_MFP"/>
</dbReference>
<sequence>MQVALYSFTPILAASLLSGFILSTAQAAQTGHDLPVSQIQAAPTPVPSLTPAQDPGVAQPLAQALPAPMQALAPTAPGTPEDRPAVQITAPTNTQISAGMAGQLVAFPLQDGDRFKAGDVLARFQCSQQEATLAHARAEYVKHRGLLDVQTRMKALGQWSVSDLHTAEADLQAANADLKMALAVVAQCTIEAPFSGRVSNLMVHDYQYLSPGTPMLEILDDSALELSMLVSSTALRHLQPGATFQVWIHETDRTYAARVTRISGKVDPVSKTVKIYAQLVQPVSDLLPGMTGSAILKD</sequence>